<comment type="subcellular location">
    <subcellularLocation>
        <location evidence="12">Cytoplasm</location>
    </subcellularLocation>
    <text evidence="12">About half TF is bound to the ribosome near the polypeptide exit tunnel while the other half is free in the cytoplasm.</text>
</comment>
<dbReference type="InterPro" id="IPR036611">
    <property type="entry name" value="Trigger_fac_ribosome-bd_sf"/>
</dbReference>
<keyword evidence="17" id="KW-1185">Reference proteome</keyword>
<comment type="catalytic activity">
    <reaction evidence="1 12 13">
        <text>[protein]-peptidylproline (omega=180) = [protein]-peptidylproline (omega=0)</text>
        <dbReference type="Rhea" id="RHEA:16237"/>
        <dbReference type="Rhea" id="RHEA-COMP:10747"/>
        <dbReference type="Rhea" id="RHEA-COMP:10748"/>
        <dbReference type="ChEBI" id="CHEBI:83833"/>
        <dbReference type="ChEBI" id="CHEBI:83834"/>
        <dbReference type="EC" id="5.2.1.8"/>
    </reaction>
</comment>
<dbReference type="Pfam" id="PF05697">
    <property type="entry name" value="Trigger_N"/>
    <property type="match status" value="1"/>
</dbReference>
<proteinExistence type="inferred from homology"/>
<keyword evidence="9 12" id="KW-0131">Cell cycle</keyword>
<name>A0A840UFG7_9FIRM</name>
<comment type="caution">
    <text evidence="16">The sequence shown here is derived from an EMBL/GenBank/DDBJ whole genome shotgun (WGS) entry which is preliminary data.</text>
</comment>
<dbReference type="Gene3D" id="3.10.50.40">
    <property type="match status" value="1"/>
</dbReference>
<dbReference type="InterPro" id="IPR001179">
    <property type="entry name" value="PPIase_FKBP_dom"/>
</dbReference>
<dbReference type="NCBIfam" id="TIGR00115">
    <property type="entry name" value="tig"/>
    <property type="match status" value="1"/>
</dbReference>
<keyword evidence="8 12" id="KW-0413">Isomerase</keyword>
<dbReference type="Gene3D" id="3.30.70.1050">
    <property type="entry name" value="Trigger factor ribosome-binding domain"/>
    <property type="match status" value="1"/>
</dbReference>
<evidence type="ECO:0000256" key="3">
    <source>
        <dbReference type="ARBA" id="ARBA00013194"/>
    </source>
</evidence>
<dbReference type="Proteomes" id="UP000559117">
    <property type="component" value="Unassembled WGS sequence"/>
</dbReference>
<dbReference type="GO" id="GO:0043022">
    <property type="term" value="F:ribosome binding"/>
    <property type="evidence" value="ECO:0007669"/>
    <property type="project" value="TreeGrafter"/>
</dbReference>
<dbReference type="HAMAP" id="MF_00303">
    <property type="entry name" value="Trigger_factor_Tig"/>
    <property type="match status" value="1"/>
</dbReference>
<evidence type="ECO:0000256" key="6">
    <source>
        <dbReference type="ARBA" id="ARBA00023110"/>
    </source>
</evidence>
<dbReference type="GO" id="GO:0005737">
    <property type="term" value="C:cytoplasm"/>
    <property type="evidence" value="ECO:0007669"/>
    <property type="project" value="UniProtKB-SubCell"/>
</dbReference>
<keyword evidence="6 12" id="KW-0697">Rotamase</keyword>
<accession>A0A840UFG7</accession>
<evidence type="ECO:0000259" key="15">
    <source>
        <dbReference type="PROSITE" id="PS50059"/>
    </source>
</evidence>
<evidence type="ECO:0000256" key="5">
    <source>
        <dbReference type="ARBA" id="ARBA00022618"/>
    </source>
</evidence>
<dbReference type="FunFam" id="3.10.50.40:FF:000001">
    <property type="entry name" value="Trigger factor"/>
    <property type="match status" value="1"/>
</dbReference>
<dbReference type="EMBL" id="JACHFH010000009">
    <property type="protein sequence ID" value="MBB5335836.1"/>
    <property type="molecule type" value="Genomic_DNA"/>
</dbReference>
<dbReference type="SUPFAM" id="SSF54534">
    <property type="entry name" value="FKBP-like"/>
    <property type="match status" value="1"/>
</dbReference>
<dbReference type="PROSITE" id="PS50059">
    <property type="entry name" value="FKBP_PPIASE"/>
    <property type="match status" value="1"/>
</dbReference>
<evidence type="ECO:0000256" key="13">
    <source>
        <dbReference type="PROSITE-ProRule" id="PRU00277"/>
    </source>
</evidence>
<evidence type="ECO:0000256" key="11">
    <source>
        <dbReference type="ARBA" id="ARBA00029986"/>
    </source>
</evidence>
<dbReference type="PIRSF" id="PIRSF003095">
    <property type="entry name" value="Trigger_factor"/>
    <property type="match status" value="1"/>
</dbReference>
<evidence type="ECO:0000256" key="12">
    <source>
        <dbReference type="HAMAP-Rule" id="MF_00303"/>
    </source>
</evidence>
<dbReference type="PANTHER" id="PTHR30560:SF3">
    <property type="entry name" value="TRIGGER FACTOR-LIKE PROTEIN TIG, CHLOROPLASTIC"/>
    <property type="match status" value="1"/>
</dbReference>
<dbReference type="GO" id="GO:0015031">
    <property type="term" value="P:protein transport"/>
    <property type="evidence" value="ECO:0007669"/>
    <property type="project" value="UniProtKB-UniRule"/>
</dbReference>
<comment type="similarity">
    <text evidence="2 12 14">Belongs to the FKBP-type PPIase family. Tig subfamily.</text>
</comment>
<evidence type="ECO:0000256" key="2">
    <source>
        <dbReference type="ARBA" id="ARBA00005464"/>
    </source>
</evidence>
<dbReference type="GO" id="GO:0043335">
    <property type="term" value="P:protein unfolding"/>
    <property type="evidence" value="ECO:0007669"/>
    <property type="project" value="TreeGrafter"/>
</dbReference>
<evidence type="ECO:0000313" key="17">
    <source>
        <dbReference type="Proteomes" id="UP000559117"/>
    </source>
</evidence>
<dbReference type="InterPro" id="IPR037041">
    <property type="entry name" value="Trigger_fac_C_sf"/>
</dbReference>
<comment type="domain">
    <text evidence="12">Consists of 3 domains; the N-terminus binds the ribosome, the middle domain has PPIase activity, while the C-terminus has intrinsic chaperone activity on its own.</text>
</comment>
<dbReference type="InterPro" id="IPR008881">
    <property type="entry name" value="Trigger_fac_ribosome-bd_bac"/>
</dbReference>
<feature type="domain" description="PPIase FKBP-type" evidence="15">
    <location>
        <begin position="164"/>
        <end position="246"/>
    </location>
</feature>
<dbReference type="SUPFAM" id="SSF109998">
    <property type="entry name" value="Triger factor/SurA peptide-binding domain-like"/>
    <property type="match status" value="1"/>
</dbReference>
<evidence type="ECO:0000256" key="7">
    <source>
        <dbReference type="ARBA" id="ARBA00023186"/>
    </source>
</evidence>
<keyword evidence="7 12" id="KW-0143">Chaperone</keyword>
<evidence type="ECO:0000256" key="1">
    <source>
        <dbReference type="ARBA" id="ARBA00000971"/>
    </source>
</evidence>
<evidence type="ECO:0000313" key="16">
    <source>
        <dbReference type="EMBL" id="MBB5335836.1"/>
    </source>
</evidence>
<dbReference type="InterPro" id="IPR008880">
    <property type="entry name" value="Trigger_fac_C"/>
</dbReference>
<sequence length="429" mass="47472">MKVSTEKADSQKLVLTIEMPADELAKAVTAACKQLGNRVNIPGFRKGHAPKHILVQNIGMQTILDEAFEILAPKAFDEALAQEKVEPVDRPQIEIVTLEEGKDVVFKATVTAKPEVTLGDYKGLTIEMPKAEVSDEEIDEQIKNMRGHHAKMVDAAEDAVVANDNFVTLDFLGTVDGEAFEGGEGKDYPLQIGSGHFIAGFEEQLIGSKVGEEKDVSVKFPEEYHEKSLAGKDAMFHCKIKAIKIQELPELNDEFVKSSTSYETVEDLKKNLRENMIKSAQSRAEGELRNNAMKAAADNAAVEIPDVMIDNRVNSMLNELNASLEQHGMKMEQYLQYSNTDMAKLRDSYRETAQQAVKTDLVLETIAAAEGVKVEDKEVDTEIALMAARYGSTAKEVKKIITKNGYIASLYDTIRRQKAAQFIVDNLAK</sequence>
<dbReference type="InterPro" id="IPR027304">
    <property type="entry name" value="Trigger_fact/SurA_dom_sf"/>
</dbReference>
<dbReference type="Pfam" id="PF05698">
    <property type="entry name" value="Trigger_C"/>
    <property type="match status" value="1"/>
</dbReference>
<dbReference type="RefSeq" id="WP_183860207.1">
    <property type="nucleotide sequence ID" value="NZ_JACHFH010000009.1"/>
</dbReference>
<evidence type="ECO:0000256" key="14">
    <source>
        <dbReference type="RuleBase" id="RU003914"/>
    </source>
</evidence>
<gene>
    <name evidence="12" type="primary">tig</name>
    <name evidence="16" type="ORF">HNR32_000970</name>
</gene>
<comment type="function">
    <text evidence="10 12">Involved in protein export. Acts as a chaperone by maintaining the newly synthesized protein in an open conformation. Functions as a peptidyl-prolyl cis-trans isomerase.</text>
</comment>
<protein>
    <recommendedName>
        <fullName evidence="4 12">Trigger factor</fullName>
        <shortName evidence="12">TF</shortName>
        <ecNumber evidence="3 12">5.2.1.8</ecNumber>
    </recommendedName>
    <alternativeName>
        <fullName evidence="11 12">PPIase</fullName>
    </alternativeName>
</protein>
<keyword evidence="12" id="KW-0963">Cytoplasm</keyword>
<dbReference type="GO" id="GO:0003755">
    <property type="term" value="F:peptidyl-prolyl cis-trans isomerase activity"/>
    <property type="evidence" value="ECO:0007669"/>
    <property type="project" value="UniProtKB-UniRule"/>
</dbReference>
<dbReference type="GO" id="GO:0051301">
    <property type="term" value="P:cell division"/>
    <property type="evidence" value="ECO:0007669"/>
    <property type="project" value="UniProtKB-KW"/>
</dbReference>
<dbReference type="SUPFAM" id="SSF102735">
    <property type="entry name" value="Trigger factor ribosome-binding domain"/>
    <property type="match status" value="1"/>
</dbReference>
<evidence type="ECO:0000256" key="9">
    <source>
        <dbReference type="ARBA" id="ARBA00023306"/>
    </source>
</evidence>
<evidence type="ECO:0000256" key="8">
    <source>
        <dbReference type="ARBA" id="ARBA00023235"/>
    </source>
</evidence>
<dbReference type="Pfam" id="PF00254">
    <property type="entry name" value="FKBP_C"/>
    <property type="match status" value="1"/>
</dbReference>
<evidence type="ECO:0000256" key="10">
    <source>
        <dbReference type="ARBA" id="ARBA00024849"/>
    </source>
</evidence>
<dbReference type="AlphaFoldDB" id="A0A840UFG7"/>
<organism evidence="16 17">
    <name type="scientific">Pectinatus brassicae</name>
    <dbReference type="NCBI Taxonomy" id="862415"/>
    <lineage>
        <taxon>Bacteria</taxon>
        <taxon>Bacillati</taxon>
        <taxon>Bacillota</taxon>
        <taxon>Negativicutes</taxon>
        <taxon>Selenomonadales</taxon>
        <taxon>Selenomonadaceae</taxon>
        <taxon>Pectinatus</taxon>
    </lineage>
</organism>
<evidence type="ECO:0000256" key="4">
    <source>
        <dbReference type="ARBA" id="ARBA00016902"/>
    </source>
</evidence>
<dbReference type="PANTHER" id="PTHR30560">
    <property type="entry name" value="TRIGGER FACTOR CHAPERONE AND PEPTIDYL-PROLYL CIS/TRANS ISOMERASE"/>
    <property type="match status" value="1"/>
</dbReference>
<reference evidence="16 17" key="1">
    <citation type="submission" date="2020-08" db="EMBL/GenBank/DDBJ databases">
        <title>Genomic Encyclopedia of Type Strains, Phase IV (KMG-IV): sequencing the most valuable type-strain genomes for metagenomic binning, comparative biology and taxonomic classification.</title>
        <authorList>
            <person name="Goeker M."/>
        </authorList>
    </citation>
    <scope>NUCLEOTIDE SEQUENCE [LARGE SCALE GENOMIC DNA]</scope>
    <source>
        <strain evidence="16 17">DSM 24661</strain>
    </source>
</reference>
<dbReference type="Gene3D" id="1.10.3120.10">
    <property type="entry name" value="Trigger factor, C-terminal domain"/>
    <property type="match status" value="1"/>
</dbReference>
<dbReference type="GO" id="GO:0044183">
    <property type="term" value="F:protein folding chaperone"/>
    <property type="evidence" value="ECO:0007669"/>
    <property type="project" value="TreeGrafter"/>
</dbReference>
<dbReference type="InterPro" id="IPR005215">
    <property type="entry name" value="Trig_fac"/>
</dbReference>
<keyword evidence="5 12" id="KW-0132">Cell division</keyword>
<dbReference type="EC" id="5.2.1.8" evidence="3 12"/>
<dbReference type="GO" id="GO:0051083">
    <property type="term" value="P:'de novo' cotranslational protein folding"/>
    <property type="evidence" value="ECO:0007669"/>
    <property type="project" value="TreeGrafter"/>
</dbReference>
<dbReference type="InterPro" id="IPR046357">
    <property type="entry name" value="PPIase_dom_sf"/>
</dbReference>